<dbReference type="InterPro" id="IPR051077">
    <property type="entry name" value="Ca-dependent_lectin"/>
</dbReference>
<dbReference type="Proteomes" id="UP001195483">
    <property type="component" value="Unassembled WGS sequence"/>
</dbReference>
<accession>A0AAE0VHJ3</accession>
<dbReference type="EMBL" id="JAEAOA010002175">
    <property type="protein sequence ID" value="KAK3577112.1"/>
    <property type="molecule type" value="Genomic_DNA"/>
</dbReference>
<dbReference type="GO" id="GO:0005615">
    <property type="term" value="C:extracellular space"/>
    <property type="evidence" value="ECO:0007669"/>
    <property type="project" value="TreeGrafter"/>
</dbReference>
<evidence type="ECO:0000256" key="2">
    <source>
        <dbReference type="SAM" id="SignalP"/>
    </source>
</evidence>
<feature type="coiled-coil region" evidence="1">
    <location>
        <begin position="29"/>
        <end position="70"/>
    </location>
</feature>
<evidence type="ECO:0000313" key="4">
    <source>
        <dbReference type="Proteomes" id="UP001195483"/>
    </source>
</evidence>
<dbReference type="AlphaFoldDB" id="A0AAE0VHJ3"/>
<feature type="signal peptide" evidence="2">
    <location>
        <begin position="1"/>
        <end position="18"/>
    </location>
</feature>
<evidence type="ECO:0008006" key="5">
    <source>
        <dbReference type="Google" id="ProtNLM"/>
    </source>
</evidence>
<gene>
    <name evidence="3" type="ORF">CHS0354_037145</name>
</gene>
<sequence length="264" mass="29345">MLSARILLVIASTSHVWTAILEDVGQVDLEAVRIRLEEEKAKRLLLQNDVEVLMLQLEELKRKYDQKEDKASGTTFPGSGMTYVRWGRTVCPGNGTELIYKGYMAGTEHRQSGNGPNNLCLPEDPTWAKYQDGTSDTDHRAHVYGTEYEMGHKSFFSPFSPDLLNNDVPCAACRSTRSSSIMIPGRTNCYLGWTVEYSGYLVSMYYNHAGSTEYVCLDGDPESLDGGKTDLNGHMIYLADVICGALRCPPYVNGRELACVVCSK</sequence>
<proteinExistence type="predicted"/>
<comment type="caution">
    <text evidence="3">The sequence shown here is derived from an EMBL/GenBank/DDBJ whole genome shotgun (WGS) entry which is preliminary data.</text>
</comment>
<keyword evidence="2" id="KW-0732">Signal</keyword>
<organism evidence="3 4">
    <name type="scientific">Potamilus streckersoni</name>
    <dbReference type="NCBI Taxonomy" id="2493646"/>
    <lineage>
        <taxon>Eukaryota</taxon>
        <taxon>Metazoa</taxon>
        <taxon>Spiralia</taxon>
        <taxon>Lophotrochozoa</taxon>
        <taxon>Mollusca</taxon>
        <taxon>Bivalvia</taxon>
        <taxon>Autobranchia</taxon>
        <taxon>Heteroconchia</taxon>
        <taxon>Palaeoheterodonta</taxon>
        <taxon>Unionida</taxon>
        <taxon>Unionoidea</taxon>
        <taxon>Unionidae</taxon>
        <taxon>Ambleminae</taxon>
        <taxon>Lampsilini</taxon>
        <taxon>Potamilus</taxon>
    </lineage>
</organism>
<reference evidence="3" key="2">
    <citation type="journal article" date="2021" name="Genome Biol. Evol.">
        <title>Developing a high-quality reference genome for a parasitic bivalve with doubly uniparental inheritance (Bivalvia: Unionida).</title>
        <authorList>
            <person name="Smith C.H."/>
        </authorList>
    </citation>
    <scope>NUCLEOTIDE SEQUENCE</scope>
    <source>
        <strain evidence="3">CHS0354</strain>
        <tissue evidence="3">Mantle</tissue>
    </source>
</reference>
<dbReference type="PANTHER" id="PTHR24024:SF18">
    <property type="entry name" value="SHORT-CHAIN COLLAGEN C4-LIKE"/>
    <property type="match status" value="1"/>
</dbReference>
<keyword evidence="1" id="KW-0175">Coiled coil</keyword>
<evidence type="ECO:0000256" key="1">
    <source>
        <dbReference type="SAM" id="Coils"/>
    </source>
</evidence>
<keyword evidence="4" id="KW-1185">Reference proteome</keyword>
<protein>
    <recommendedName>
        <fullName evidence="5">Short-chain collagen C4-like</fullName>
    </recommendedName>
</protein>
<feature type="chain" id="PRO_5042201790" description="Short-chain collagen C4-like" evidence="2">
    <location>
        <begin position="19"/>
        <end position="264"/>
    </location>
</feature>
<name>A0AAE0VHJ3_9BIVA</name>
<evidence type="ECO:0000313" key="3">
    <source>
        <dbReference type="EMBL" id="KAK3577112.1"/>
    </source>
</evidence>
<reference evidence="3" key="3">
    <citation type="submission" date="2023-05" db="EMBL/GenBank/DDBJ databases">
        <authorList>
            <person name="Smith C.H."/>
        </authorList>
    </citation>
    <scope>NUCLEOTIDE SEQUENCE</scope>
    <source>
        <strain evidence="3">CHS0354</strain>
        <tissue evidence="3">Mantle</tissue>
    </source>
</reference>
<dbReference type="PANTHER" id="PTHR24024">
    <property type="entry name" value="PULMONARY SURFACTANT-ASSOCIATED PROTEIN A"/>
    <property type="match status" value="1"/>
</dbReference>
<reference evidence="3" key="1">
    <citation type="journal article" date="2021" name="Genome Biol. Evol.">
        <title>A High-Quality Reference Genome for a Parasitic Bivalve with Doubly Uniparental Inheritance (Bivalvia: Unionida).</title>
        <authorList>
            <person name="Smith C.H."/>
        </authorList>
    </citation>
    <scope>NUCLEOTIDE SEQUENCE</scope>
    <source>
        <strain evidence="3">CHS0354</strain>
    </source>
</reference>